<dbReference type="PANTHER" id="PTHR34584">
    <property type="entry name" value="NA(+)/H(+) ANTIPORTER SUBUNIT E1"/>
    <property type="match status" value="1"/>
</dbReference>
<organism evidence="8 9">
    <name type="scientific">Rothia koreensis</name>
    <dbReference type="NCBI Taxonomy" id="592378"/>
    <lineage>
        <taxon>Bacteria</taxon>
        <taxon>Bacillati</taxon>
        <taxon>Actinomycetota</taxon>
        <taxon>Actinomycetes</taxon>
        <taxon>Micrococcales</taxon>
        <taxon>Micrococcaceae</taxon>
        <taxon>Rothia</taxon>
    </lineage>
</organism>
<accession>A0A7K1LJD3</accession>
<evidence type="ECO:0000256" key="7">
    <source>
        <dbReference type="SAM" id="Phobius"/>
    </source>
</evidence>
<evidence type="ECO:0000256" key="2">
    <source>
        <dbReference type="ARBA" id="ARBA00006228"/>
    </source>
</evidence>
<dbReference type="OrthoDB" id="3556991at2"/>
<dbReference type="Proteomes" id="UP000462152">
    <property type="component" value="Unassembled WGS sequence"/>
</dbReference>
<evidence type="ECO:0000256" key="6">
    <source>
        <dbReference type="ARBA" id="ARBA00023136"/>
    </source>
</evidence>
<evidence type="ECO:0000313" key="9">
    <source>
        <dbReference type="Proteomes" id="UP000462152"/>
    </source>
</evidence>
<comment type="caution">
    <text evidence="8">The sequence shown here is derived from an EMBL/GenBank/DDBJ whole genome shotgun (WGS) entry which is preliminary data.</text>
</comment>
<dbReference type="InterPro" id="IPR002758">
    <property type="entry name" value="Cation_antiport_E"/>
</dbReference>
<comment type="subcellular location">
    <subcellularLocation>
        <location evidence="1">Cell membrane</location>
        <topology evidence="1">Multi-pass membrane protein</topology>
    </subcellularLocation>
</comment>
<keyword evidence="5 7" id="KW-1133">Transmembrane helix</keyword>
<comment type="similarity">
    <text evidence="2">Belongs to the CPA3 antiporters (TC 2.A.63) subunit E family.</text>
</comment>
<dbReference type="GO" id="GO:0008324">
    <property type="term" value="F:monoatomic cation transmembrane transporter activity"/>
    <property type="evidence" value="ECO:0007669"/>
    <property type="project" value="InterPro"/>
</dbReference>
<feature type="transmembrane region" description="Helical" evidence="7">
    <location>
        <begin position="16"/>
        <end position="34"/>
    </location>
</feature>
<evidence type="ECO:0000256" key="3">
    <source>
        <dbReference type="ARBA" id="ARBA00022475"/>
    </source>
</evidence>
<dbReference type="GO" id="GO:0005886">
    <property type="term" value="C:plasma membrane"/>
    <property type="evidence" value="ECO:0007669"/>
    <property type="project" value="UniProtKB-SubCell"/>
</dbReference>
<evidence type="ECO:0000256" key="5">
    <source>
        <dbReference type="ARBA" id="ARBA00022989"/>
    </source>
</evidence>
<evidence type="ECO:0000313" key="8">
    <source>
        <dbReference type="EMBL" id="MUN55153.1"/>
    </source>
</evidence>
<keyword evidence="9" id="KW-1185">Reference proteome</keyword>
<protein>
    <submittedName>
        <fullName evidence="8">Na+/H+ antiporter subunit E</fullName>
    </submittedName>
</protein>
<sequence>MSPSAHRAPRVRPKNTLRTELPLIVWLVLVWGALWRDFSVGNLVFGLIIALVIVRIFYLPPVQLSGRFNVFWAAVLMTKFVWWIAHASFEILWFTVRPQGAPRSAVVSVRLRINSDLLITVVGHIVSLIPGSLVVEVDRRTATIYFHVIDVNDEADVRKFQDGVRKIEDLVIRVMGTKESHRALKAGQLGEGTS</sequence>
<feature type="transmembrane region" description="Helical" evidence="7">
    <location>
        <begin position="116"/>
        <end position="135"/>
    </location>
</feature>
<keyword evidence="3" id="KW-1003">Cell membrane</keyword>
<feature type="transmembrane region" description="Helical" evidence="7">
    <location>
        <begin position="40"/>
        <end position="58"/>
    </location>
</feature>
<proteinExistence type="inferred from homology"/>
<keyword evidence="4 7" id="KW-0812">Transmembrane</keyword>
<dbReference type="AlphaFoldDB" id="A0A7K1LJD3"/>
<name>A0A7K1LJD3_9MICC</name>
<feature type="transmembrane region" description="Helical" evidence="7">
    <location>
        <begin position="70"/>
        <end position="96"/>
    </location>
</feature>
<evidence type="ECO:0000256" key="4">
    <source>
        <dbReference type="ARBA" id="ARBA00022692"/>
    </source>
</evidence>
<evidence type="ECO:0000256" key="1">
    <source>
        <dbReference type="ARBA" id="ARBA00004651"/>
    </source>
</evidence>
<dbReference type="EMBL" id="WOGT01000004">
    <property type="protein sequence ID" value="MUN55153.1"/>
    <property type="molecule type" value="Genomic_DNA"/>
</dbReference>
<gene>
    <name evidence="8" type="ORF">GMA10_08000</name>
</gene>
<reference evidence="8 9" key="1">
    <citation type="submission" date="2019-12" db="EMBL/GenBank/DDBJ databases">
        <authorList>
            <person name="Li J."/>
            <person name="Shi Y."/>
            <person name="Xu G."/>
            <person name="Xiao D."/>
            <person name="Ran X."/>
        </authorList>
    </citation>
    <scope>NUCLEOTIDE SEQUENCE [LARGE SCALE GENOMIC DNA]</scope>
    <source>
        <strain evidence="8 9">JCM 15915</strain>
    </source>
</reference>
<keyword evidence="6 7" id="KW-0472">Membrane</keyword>
<dbReference type="PANTHER" id="PTHR34584:SF1">
    <property type="entry name" value="NA(+)_H(+) ANTIPORTER SUBUNIT E1"/>
    <property type="match status" value="1"/>
</dbReference>
<dbReference type="Pfam" id="PF01899">
    <property type="entry name" value="MNHE"/>
    <property type="match status" value="1"/>
</dbReference>
<dbReference type="RefSeq" id="WP_129314597.1">
    <property type="nucleotide sequence ID" value="NZ_NOIQ01000002.1"/>
</dbReference>
<dbReference type="NCBIfam" id="NF006521">
    <property type="entry name" value="PRK08965.1-5"/>
    <property type="match status" value="1"/>
</dbReference>